<comment type="pathway">
    <text evidence="1">Amino-acid biosynthesis; L-leucine biosynthesis; L-leucine from 3-methyl-2-oxobutanoate: step 1/4.</text>
</comment>
<keyword evidence="10" id="KW-1185">Reference proteome</keyword>
<evidence type="ECO:0000256" key="4">
    <source>
        <dbReference type="ARBA" id="ARBA00022679"/>
    </source>
</evidence>
<dbReference type="Pfam" id="PF00682">
    <property type="entry name" value="HMGL-like"/>
    <property type="match status" value="1"/>
</dbReference>
<evidence type="ECO:0000256" key="6">
    <source>
        <dbReference type="RuleBase" id="RU003523"/>
    </source>
</evidence>
<feature type="compositionally biased region" description="Low complexity" evidence="7">
    <location>
        <begin position="289"/>
        <end position="300"/>
    </location>
</feature>
<keyword evidence="4 6" id="KW-0808">Transferase</keyword>
<organism evidence="9 10">
    <name type="scientific">Platanthera zijinensis</name>
    <dbReference type="NCBI Taxonomy" id="2320716"/>
    <lineage>
        <taxon>Eukaryota</taxon>
        <taxon>Viridiplantae</taxon>
        <taxon>Streptophyta</taxon>
        <taxon>Embryophyta</taxon>
        <taxon>Tracheophyta</taxon>
        <taxon>Spermatophyta</taxon>
        <taxon>Magnoliopsida</taxon>
        <taxon>Liliopsida</taxon>
        <taxon>Asparagales</taxon>
        <taxon>Orchidaceae</taxon>
        <taxon>Orchidoideae</taxon>
        <taxon>Orchideae</taxon>
        <taxon>Orchidinae</taxon>
        <taxon>Platanthera</taxon>
    </lineage>
</organism>
<dbReference type="PROSITE" id="PS00815">
    <property type="entry name" value="AIPM_HOMOCIT_SYNTH_1"/>
    <property type="match status" value="1"/>
</dbReference>
<name>A0AAP0FZ36_9ASPA</name>
<dbReference type="Gene3D" id="3.20.20.70">
    <property type="entry name" value="Aldolase class I"/>
    <property type="match status" value="1"/>
</dbReference>
<reference evidence="9 10" key="1">
    <citation type="journal article" date="2022" name="Nat. Plants">
        <title>Genomes of leafy and leafless Platanthera orchids illuminate the evolution of mycoheterotrophy.</title>
        <authorList>
            <person name="Li M.H."/>
            <person name="Liu K.W."/>
            <person name="Li Z."/>
            <person name="Lu H.C."/>
            <person name="Ye Q.L."/>
            <person name="Zhang D."/>
            <person name="Wang J.Y."/>
            <person name="Li Y.F."/>
            <person name="Zhong Z.M."/>
            <person name="Liu X."/>
            <person name="Yu X."/>
            <person name="Liu D.K."/>
            <person name="Tu X.D."/>
            <person name="Liu B."/>
            <person name="Hao Y."/>
            <person name="Liao X.Y."/>
            <person name="Jiang Y.T."/>
            <person name="Sun W.H."/>
            <person name="Chen J."/>
            <person name="Chen Y.Q."/>
            <person name="Ai Y."/>
            <person name="Zhai J.W."/>
            <person name="Wu S.S."/>
            <person name="Zhou Z."/>
            <person name="Hsiao Y.Y."/>
            <person name="Wu W.L."/>
            <person name="Chen Y.Y."/>
            <person name="Lin Y.F."/>
            <person name="Hsu J.L."/>
            <person name="Li C.Y."/>
            <person name="Wang Z.W."/>
            <person name="Zhao X."/>
            <person name="Zhong W.Y."/>
            <person name="Ma X.K."/>
            <person name="Ma L."/>
            <person name="Huang J."/>
            <person name="Chen G.Z."/>
            <person name="Huang M.Z."/>
            <person name="Huang L."/>
            <person name="Peng D.H."/>
            <person name="Luo Y.B."/>
            <person name="Zou S.Q."/>
            <person name="Chen S.P."/>
            <person name="Lan S."/>
            <person name="Tsai W.C."/>
            <person name="Van de Peer Y."/>
            <person name="Liu Z.J."/>
        </authorList>
    </citation>
    <scope>NUCLEOTIDE SEQUENCE [LARGE SCALE GENOMIC DNA]</scope>
    <source>
        <strain evidence="9">Lor287</strain>
    </source>
</reference>
<dbReference type="GO" id="GO:0009098">
    <property type="term" value="P:L-leucine biosynthetic process"/>
    <property type="evidence" value="ECO:0007669"/>
    <property type="project" value="TreeGrafter"/>
</dbReference>
<evidence type="ECO:0000259" key="8">
    <source>
        <dbReference type="Pfam" id="PF00682"/>
    </source>
</evidence>
<evidence type="ECO:0000256" key="5">
    <source>
        <dbReference type="ARBA" id="ARBA00023304"/>
    </source>
</evidence>
<proteinExistence type="inferred from homology"/>
<evidence type="ECO:0000313" key="9">
    <source>
        <dbReference type="EMBL" id="KAK8926086.1"/>
    </source>
</evidence>
<dbReference type="EC" id="2.3.3.13" evidence="2"/>
<protein>
    <recommendedName>
        <fullName evidence="2">2-isopropylmalate synthase</fullName>
        <ecNumber evidence="2">2.3.3.13</ecNumber>
    </recommendedName>
</protein>
<dbReference type="Proteomes" id="UP001418222">
    <property type="component" value="Unassembled WGS sequence"/>
</dbReference>
<dbReference type="AlphaFoldDB" id="A0AAP0FZ36"/>
<sequence>MAICFVSSKPNPLGPAVGAVAGSNRAISRPDSLTLHSNRLKAIFSSAVSQHGGASSPRSFTARCSLVSRPEYFPSHISDPGYVRIFDTTLRDGEQSPGATMTSNEKLAIARLLSRLGVDIIEAGFPASSPDDLEAVRSIAIEVGNKPAEDGHLPVICGLARCNKKDIDAAWEAVRHARRPRVHTFIATSEIHMQHKLRKSREEVVRIAREMVGYAKSLGCQDIEFSPEDAGRFSRCSNPAPLRSRSNAAPLLFQSGSTAASAPHQVHPQCGSDAAPAPGPVSANDVVTSPSLSEDSVSSS</sequence>
<comment type="caution">
    <text evidence="9">The sequence shown here is derived from an EMBL/GenBank/DDBJ whole genome shotgun (WGS) entry which is preliminary data.</text>
</comment>
<evidence type="ECO:0000256" key="2">
    <source>
        <dbReference type="ARBA" id="ARBA00012973"/>
    </source>
</evidence>
<dbReference type="PANTHER" id="PTHR10277">
    <property type="entry name" value="HOMOCITRATE SYNTHASE-RELATED"/>
    <property type="match status" value="1"/>
</dbReference>
<dbReference type="InterPro" id="IPR050073">
    <property type="entry name" value="2-IPM_HCS-like"/>
</dbReference>
<dbReference type="InterPro" id="IPR013785">
    <property type="entry name" value="Aldolase_TIM"/>
</dbReference>
<keyword evidence="5" id="KW-0100">Branched-chain amino acid biosynthesis</keyword>
<gene>
    <name evidence="9" type="primary">IPMSB</name>
    <name evidence="9" type="ORF">KSP39_PZI018066</name>
</gene>
<evidence type="ECO:0000256" key="7">
    <source>
        <dbReference type="SAM" id="MobiDB-lite"/>
    </source>
</evidence>
<comment type="similarity">
    <text evidence="6">Belongs to the alpha-IPM synthase/homocitrate synthase family.</text>
</comment>
<dbReference type="InterPro" id="IPR000891">
    <property type="entry name" value="PYR_CT"/>
</dbReference>
<evidence type="ECO:0000256" key="1">
    <source>
        <dbReference type="ARBA" id="ARBA00004689"/>
    </source>
</evidence>
<feature type="domain" description="Pyruvate carboxyltransferase" evidence="8">
    <location>
        <begin position="83"/>
        <end position="233"/>
    </location>
</feature>
<dbReference type="SUPFAM" id="SSF51569">
    <property type="entry name" value="Aldolase"/>
    <property type="match status" value="1"/>
</dbReference>
<feature type="region of interest" description="Disordered" evidence="7">
    <location>
        <begin position="257"/>
        <end position="300"/>
    </location>
</feature>
<dbReference type="EMBL" id="JBBWWQ010000016">
    <property type="protein sequence ID" value="KAK8926086.1"/>
    <property type="molecule type" value="Genomic_DNA"/>
</dbReference>
<dbReference type="GO" id="GO:0003852">
    <property type="term" value="F:2-isopropylmalate synthase activity"/>
    <property type="evidence" value="ECO:0007669"/>
    <property type="project" value="UniProtKB-EC"/>
</dbReference>
<dbReference type="PANTHER" id="PTHR10277:SF9">
    <property type="entry name" value="2-ISOPROPYLMALATE SYNTHASE 1, CHLOROPLASTIC-RELATED"/>
    <property type="match status" value="1"/>
</dbReference>
<evidence type="ECO:0000313" key="10">
    <source>
        <dbReference type="Proteomes" id="UP001418222"/>
    </source>
</evidence>
<keyword evidence="3" id="KW-0028">Amino-acid biosynthesis</keyword>
<dbReference type="InterPro" id="IPR002034">
    <property type="entry name" value="AIPM/Hcit_synth_CS"/>
</dbReference>
<evidence type="ECO:0000256" key="3">
    <source>
        <dbReference type="ARBA" id="ARBA00022605"/>
    </source>
</evidence>
<accession>A0AAP0FZ36</accession>
<dbReference type="GO" id="GO:0009507">
    <property type="term" value="C:chloroplast"/>
    <property type="evidence" value="ECO:0007669"/>
    <property type="project" value="TreeGrafter"/>
</dbReference>